<feature type="domain" description="Rhodanese" evidence="2">
    <location>
        <begin position="44"/>
        <end position="132"/>
    </location>
</feature>
<dbReference type="Proteomes" id="UP000774130">
    <property type="component" value="Unassembled WGS sequence"/>
</dbReference>
<name>A0ABS6TAM4_9ENTE</name>
<dbReference type="EMBL" id="JAHUZB010000002">
    <property type="protein sequence ID" value="MBV7389940.1"/>
    <property type="molecule type" value="Genomic_DNA"/>
</dbReference>
<reference evidence="3 4" key="1">
    <citation type="submission" date="2021-06" db="EMBL/GenBank/DDBJ databases">
        <title>Enterococcus alishanensis sp. nov., a novel lactic acid bacterium isolated from fresh coffee beans.</title>
        <authorList>
            <person name="Chen Y.-S."/>
        </authorList>
    </citation>
    <scope>NUCLEOTIDE SEQUENCE [LARGE SCALE GENOMIC DNA]</scope>
    <source>
        <strain evidence="3 4">ALS3</strain>
    </source>
</reference>
<dbReference type="SMART" id="SM00450">
    <property type="entry name" value="RHOD"/>
    <property type="match status" value="1"/>
</dbReference>
<accession>A0ABS6TAM4</accession>
<keyword evidence="1" id="KW-0812">Transmembrane</keyword>
<dbReference type="CDD" id="cd00158">
    <property type="entry name" value="RHOD"/>
    <property type="match status" value="1"/>
</dbReference>
<keyword evidence="1" id="KW-1133">Transmembrane helix</keyword>
<sequence>MSIWWVINIVLFSILAVMLLSSLRVRLMTRRSATILTQEEFQEGMRKAQVIDVRERDEFKAKHILGARSFPYTQLKEIYVSLRKDQPIYIYDQSRALSARTANFLRKKGYTNLFILKGGLEEWTGKIKEKKLD</sequence>
<dbReference type="Pfam" id="PF00581">
    <property type="entry name" value="Rhodanese"/>
    <property type="match status" value="1"/>
</dbReference>
<comment type="caution">
    <text evidence="3">The sequence shown here is derived from an EMBL/GenBank/DDBJ whole genome shotgun (WGS) entry which is preliminary data.</text>
</comment>
<organism evidence="3 4">
    <name type="scientific">Enterococcus alishanensis</name>
    <dbReference type="NCBI Taxonomy" id="1303817"/>
    <lineage>
        <taxon>Bacteria</taxon>
        <taxon>Bacillati</taxon>
        <taxon>Bacillota</taxon>
        <taxon>Bacilli</taxon>
        <taxon>Lactobacillales</taxon>
        <taxon>Enterococcaceae</taxon>
        <taxon>Enterococcus</taxon>
    </lineage>
</organism>
<keyword evidence="4" id="KW-1185">Reference proteome</keyword>
<dbReference type="InterPro" id="IPR050229">
    <property type="entry name" value="GlpE_sulfurtransferase"/>
</dbReference>
<evidence type="ECO:0000256" key="1">
    <source>
        <dbReference type="SAM" id="Phobius"/>
    </source>
</evidence>
<dbReference type="RefSeq" id="WP_218324997.1">
    <property type="nucleotide sequence ID" value="NZ_JAHUZB010000002.1"/>
</dbReference>
<dbReference type="PANTHER" id="PTHR43031">
    <property type="entry name" value="FAD-DEPENDENT OXIDOREDUCTASE"/>
    <property type="match status" value="1"/>
</dbReference>
<dbReference type="PROSITE" id="PS50206">
    <property type="entry name" value="RHODANESE_3"/>
    <property type="match status" value="1"/>
</dbReference>
<protein>
    <submittedName>
        <fullName evidence="3">Rhodanese-like domain-containing protein</fullName>
    </submittedName>
</protein>
<feature type="transmembrane region" description="Helical" evidence="1">
    <location>
        <begin position="6"/>
        <end position="23"/>
    </location>
</feature>
<proteinExistence type="predicted"/>
<dbReference type="PANTHER" id="PTHR43031:SF18">
    <property type="entry name" value="RHODANESE-RELATED SULFURTRANSFERASES"/>
    <property type="match status" value="1"/>
</dbReference>
<dbReference type="InterPro" id="IPR001763">
    <property type="entry name" value="Rhodanese-like_dom"/>
</dbReference>
<evidence type="ECO:0000259" key="2">
    <source>
        <dbReference type="PROSITE" id="PS50206"/>
    </source>
</evidence>
<evidence type="ECO:0000313" key="3">
    <source>
        <dbReference type="EMBL" id="MBV7389940.1"/>
    </source>
</evidence>
<evidence type="ECO:0000313" key="4">
    <source>
        <dbReference type="Proteomes" id="UP000774130"/>
    </source>
</evidence>
<gene>
    <name evidence="3" type="ORF">KUA55_04555</name>
</gene>
<keyword evidence="1" id="KW-0472">Membrane</keyword>